<dbReference type="PANTHER" id="PTHR47089:SF1">
    <property type="entry name" value="GUANOSINE ABC TRANSPORTER PERMEASE PROTEIN NUPP"/>
    <property type="match status" value="1"/>
</dbReference>
<evidence type="ECO:0000256" key="2">
    <source>
        <dbReference type="ARBA" id="ARBA00022475"/>
    </source>
</evidence>
<feature type="transmembrane region" description="Helical" evidence="6">
    <location>
        <begin position="190"/>
        <end position="208"/>
    </location>
</feature>
<sequence length="365" mass="36838">MKALAVRVLTQLGVAAATLLFAALLLLAIGVSPGEAASAFWSGTFGSPTNAGTTLTQAVPLFLVALGWIIADKAGRMHVGFPGQVVIGGCAAAAVGLQCDGVPTVVAIVACALAGIAGGALWAGIVAWLWASRGVLEIISSLLLNLVAVQMLAWLVRGPLQGSLDQQPQSANFPASALWPAVESVPGRTLSYDVILLPILAAGLIWLFSRTVFGFELRASGGNLDAARWSGINPVRAGVSAIVISGGFAGLAGAALLFAGSAPWLSEGFEAGIGFNGIAVALLARNSPVGAILTAIVFSSLNVGGTSLQALLDVPSSLTSVLQGAVIVLVLVAAMLLRRRRAARPAVPVTPASTGKELVSSAKEA</sequence>
<keyword evidence="3 6" id="KW-0812">Transmembrane</keyword>
<name>A0ABS5YWY6_9ACTN</name>
<keyword evidence="2" id="KW-1003">Cell membrane</keyword>
<comment type="subcellular location">
    <subcellularLocation>
        <location evidence="1">Cell membrane</location>
        <topology evidence="1">Multi-pass membrane protein</topology>
    </subcellularLocation>
</comment>
<keyword evidence="5 6" id="KW-0472">Membrane</keyword>
<feature type="transmembrane region" description="Helical" evidence="6">
    <location>
        <begin position="237"/>
        <end position="258"/>
    </location>
</feature>
<evidence type="ECO:0000256" key="4">
    <source>
        <dbReference type="ARBA" id="ARBA00022989"/>
    </source>
</evidence>
<feature type="transmembrane region" description="Helical" evidence="6">
    <location>
        <begin position="318"/>
        <end position="337"/>
    </location>
</feature>
<dbReference type="Proteomes" id="UP001519654">
    <property type="component" value="Unassembled WGS sequence"/>
</dbReference>
<keyword evidence="4 6" id="KW-1133">Transmembrane helix</keyword>
<organism evidence="7 8">
    <name type="scientific">Paractinoplanes bogorensis</name>
    <dbReference type="NCBI Taxonomy" id="1610840"/>
    <lineage>
        <taxon>Bacteria</taxon>
        <taxon>Bacillati</taxon>
        <taxon>Actinomycetota</taxon>
        <taxon>Actinomycetes</taxon>
        <taxon>Micromonosporales</taxon>
        <taxon>Micromonosporaceae</taxon>
        <taxon>Paractinoplanes</taxon>
    </lineage>
</organism>
<feature type="transmembrane region" description="Helical" evidence="6">
    <location>
        <begin position="78"/>
        <end position="98"/>
    </location>
</feature>
<dbReference type="InterPro" id="IPR001851">
    <property type="entry name" value="ABC_transp_permease"/>
</dbReference>
<feature type="transmembrane region" description="Helical" evidence="6">
    <location>
        <begin position="138"/>
        <end position="156"/>
    </location>
</feature>
<evidence type="ECO:0000256" key="1">
    <source>
        <dbReference type="ARBA" id="ARBA00004651"/>
    </source>
</evidence>
<feature type="transmembrane region" description="Helical" evidence="6">
    <location>
        <begin position="52"/>
        <end position="71"/>
    </location>
</feature>
<dbReference type="CDD" id="cd06580">
    <property type="entry name" value="TM_PBP1_transp_TpRbsC_like"/>
    <property type="match status" value="1"/>
</dbReference>
<protein>
    <submittedName>
        <fullName evidence="7">ABC transporter permease</fullName>
    </submittedName>
</protein>
<dbReference type="RefSeq" id="WP_215791470.1">
    <property type="nucleotide sequence ID" value="NZ_JAHKKG010000008.1"/>
</dbReference>
<comment type="caution">
    <text evidence="7">The sequence shown here is derived from an EMBL/GenBank/DDBJ whole genome shotgun (WGS) entry which is preliminary data.</text>
</comment>
<evidence type="ECO:0000313" key="8">
    <source>
        <dbReference type="Proteomes" id="UP001519654"/>
    </source>
</evidence>
<evidence type="ECO:0000256" key="5">
    <source>
        <dbReference type="ARBA" id="ARBA00023136"/>
    </source>
</evidence>
<evidence type="ECO:0000256" key="3">
    <source>
        <dbReference type="ARBA" id="ARBA00022692"/>
    </source>
</evidence>
<gene>
    <name evidence="7" type="ORF">KOI35_27290</name>
</gene>
<proteinExistence type="predicted"/>
<keyword evidence="8" id="KW-1185">Reference proteome</keyword>
<dbReference type="PANTHER" id="PTHR47089">
    <property type="entry name" value="ABC TRANSPORTER, PERMEASE PROTEIN"/>
    <property type="match status" value="1"/>
</dbReference>
<dbReference type="EMBL" id="JAHKKG010000008">
    <property type="protein sequence ID" value="MBU2667219.1"/>
    <property type="molecule type" value="Genomic_DNA"/>
</dbReference>
<accession>A0ABS5YWY6</accession>
<reference evidence="7 8" key="1">
    <citation type="submission" date="2021-06" db="EMBL/GenBank/DDBJ databases">
        <title>Actinoplanes lichenicola sp. nov., and Actinoplanes ovalisporus sp. nov., isolated from lichen in Thailand.</title>
        <authorList>
            <person name="Saeng-In P."/>
            <person name="Kanchanasin P."/>
            <person name="Yuki M."/>
            <person name="Kudo T."/>
            <person name="Ohkuma M."/>
            <person name="Phongsopitanun W."/>
            <person name="Tanasupawat S."/>
        </authorList>
    </citation>
    <scope>NUCLEOTIDE SEQUENCE [LARGE SCALE GENOMIC DNA]</scope>
    <source>
        <strain evidence="7 8">NBRC 110975</strain>
    </source>
</reference>
<dbReference type="Pfam" id="PF02653">
    <property type="entry name" value="BPD_transp_2"/>
    <property type="match status" value="1"/>
</dbReference>
<evidence type="ECO:0000256" key="6">
    <source>
        <dbReference type="SAM" id="Phobius"/>
    </source>
</evidence>
<evidence type="ECO:0000313" key="7">
    <source>
        <dbReference type="EMBL" id="MBU2667219.1"/>
    </source>
</evidence>
<feature type="transmembrane region" description="Helical" evidence="6">
    <location>
        <begin position="104"/>
        <end position="131"/>
    </location>
</feature>